<dbReference type="AlphaFoldDB" id="A0A165SVU8"/>
<accession>A0A165SVU8</accession>
<proteinExistence type="predicted"/>
<dbReference type="EMBL" id="LMCB01000161">
    <property type="protein sequence ID" value="KZL04541.1"/>
    <property type="molecule type" value="Genomic_DNA"/>
</dbReference>
<dbReference type="PATRIC" id="fig|989403.3.peg.5064"/>
<organism evidence="1 2">
    <name type="scientific">Pseudovibrio axinellae</name>
    <dbReference type="NCBI Taxonomy" id="989403"/>
    <lineage>
        <taxon>Bacteria</taxon>
        <taxon>Pseudomonadati</taxon>
        <taxon>Pseudomonadota</taxon>
        <taxon>Alphaproteobacteria</taxon>
        <taxon>Hyphomicrobiales</taxon>
        <taxon>Stappiaceae</taxon>
        <taxon>Pseudovibrio</taxon>
    </lineage>
</organism>
<sequence>MDAKSLPWVGGQHDFVLNLGQLRAVQQTCNAGPQTVMSRIAAGAWFVDDLLETLRQGLIGGGMESKEAGPLVARMFEVHGAFALKPTAHAVLAHALIGEVDDPVGE</sequence>
<keyword evidence="2" id="KW-1185">Reference proteome</keyword>
<reference evidence="1 2" key="1">
    <citation type="journal article" date="2016" name="Front. Microbiol.">
        <title>Comparative Genomic Analysis Reveals a Diverse Repertoire of Genes Involved in Prokaryote-Eukaryote Interactions within the Pseudovibrio Genus.</title>
        <authorList>
            <person name="Romano S."/>
            <person name="Fernandez-Guerra A."/>
            <person name="Reen F.J."/>
            <person name="Glockner F.O."/>
            <person name="Crowley S.P."/>
            <person name="O'Sullivan O."/>
            <person name="Cotter P.D."/>
            <person name="Adams C."/>
            <person name="Dobson A.D."/>
            <person name="O'Gara F."/>
        </authorList>
    </citation>
    <scope>NUCLEOTIDE SEQUENCE [LARGE SCALE GENOMIC DNA]</scope>
    <source>
        <strain evidence="1 2">Ad2</strain>
    </source>
</reference>
<dbReference type="RefSeq" id="WP_068011141.1">
    <property type="nucleotide sequence ID" value="NZ_FOFM01000004.1"/>
</dbReference>
<dbReference type="STRING" id="989403.SAMN05421798_10484"/>
<evidence type="ECO:0008006" key="3">
    <source>
        <dbReference type="Google" id="ProtNLM"/>
    </source>
</evidence>
<dbReference type="OrthoDB" id="7509188at2"/>
<name>A0A165SVU8_9HYPH</name>
<comment type="caution">
    <text evidence="1">The sequence shown here is derived from an EMBL/GenBank/DDBJ whole genome shotgun (WGS) entry which is preliminary data.</text>
</comment>
<protein>
    <recommendedName>
        <fullName evidence="3">Gene transfer agent family protein</fullName>
    </recommendedName>
</protein>
<evidence type="ECO:0000313" key="1">
    <source>
        <dbReference type="EMBL" id="KZL04541.1"/>
    </source>
</evidence>
<dbReference type="Pfam" id="PF11836">
    <property type="entry name" value="Phage_TAC_11"/>
    <property type="match status" value="1"/>
</dbReference>
<dbReference type="Proteomes" id="UP000076577">
    <property type="component" value="Unassembled WGS sequence"/>
</dbReference>
<gene>
    <name evidence="1" type="ORF">PsAD2_04624</name>
</gene>
<evidence type="ECO:0000313" key="2">
    <source>
        <dbReference type="Proteomes" id="UP000076577"/>
    </source>
</evidence>
<dbReference type="InterPro" id="IPR021791">
    <property type="entry name" value="Phage_TAC_11"/>
</dbReference>